<keyword evidence="1" id="KW-0812">Transmembrane</keyword>
<evidence type="ECO:0000313" key="3">
    <source>
        <dbReference type="Proteomes" id="UP000008466"/>
    </source>
</evidence>
<name>F0RWR5_SPHGB</name>
<feature type="transmembrane region" description="Helical" evidence="1">
    <location>
        <begin position="63"/>
        <end position="80"/>
    </location>
</feature>
<keyword evidence="1" id="KW-0472">Membrane</keyword>
<dbReference type="KEGG" id="sbu:SpiBuddy_1872"/>
<dbReference type="EMBL" id="CP002541">
    <property type="protein sequence ID" value="ADY13696.1"/>
    <property type="molecule type" value="Genomic_DNA"/>
</dbReference>
<keyword evidence="3" id="KW-1185">Reference proteome</keyword>
<dbReference type="RefSeq" id="WP_013607545.1">
    <property type="nucleotide sequence ID" value="NC_015152.1"/>
</dbReference>
<dbReference type="Proteomes" id="UP000008466">
    <property type="component" value="Chromosome"/>
</dbReference>
<proteinExistence type="predicted"/>
<keyword evidence="1" id="KW-1133">Transmembrane helix</keyword>
<dbReference type="STRING" id="158189.SpiBuddy_1872"/>
<accession>F0RWR5</accession>
<dbReference type="HOGENOM" id="CLU_2208346_0_0_12"/>
<feature type="transmembrane region" description="Helical" evidence="1">
    <location>
        <begin position="6"/>
        <end position="24"/>
    </location>
</feature>
<reference evidence="3" key="1">
    <citation type="submission" date="2011-02" db="EMBL/GenBank/DDBJ databases">
        <title>Complete sequence of Spirochaeta sp. Buddy.</title>
        <authorList>
            <person name="Lucas S."/>
            <person name="Copeland A."/>
            <person name="Lapidus A."/>
            <person name="Cheng J.-F."/>
            <person name="Goodwin L."/>
            <person name="Pitluck S."/>
            <person name="Zeytun A."/>
            <person name="Detter J.C."/>
            <person name="Han C."/>
            <person name="Tapia R."/>
            <person name="Land M."/>
            <person name="Hauser L."/>
            <person name="Kyrpides N."/>
            <person name="Ivanova N."/>
            <person name="Mikhailova N."/>
            <person name="Pagani I."/>
            <person name="Ritalahti K.M."/>
            <person name="Loeffler F.E."/>
            <person name="Woyke T."/>
        </authorList>
    </citation>
    <scope>NUCLEOTIDE SEQUENCE [LARGE SCALE GENOMIC DNA]</scope>
    <source>
        <strain evidence="3">ATCC BAA-1886 / DSM 22777 / Buddy</strain>
    </source>
</reference>
<feature type="transmembrane region" description="Helical" evidence="1">
    <location>
        <begin position="36"/>
        <end position="57"/>
    </location>
</feature>
<dbReference type="AlphaFoldDB" id="F0RWR5"/>
<evidence type="ECO:0000256" key="1">
    <source>
        <dbReference type="SAM" id="Phobius"/>
    </source>
</evidence>
<organism evidence="2 3">
    <name type="scientific">Sphaerochaeta globosa (strain ATCC BAA-1886 / DSM 22777 / Buddy)</name>
    <name type="common">Spirochaeta sp. (strain Buddy)</name>
    <dbReference type="NCBI Taxonomy" id="158189"/>
    <lineage>
        <taxon>Bacteria</taxon>
        <taxon>Pseudomonadati</taxon>
        <taxon>Spirochaetota</taxon>
        <taxon>Spirochaetia</taxon>
        <taxon>Spirochaetales</taxon>
        <taxon>Sphaerochaetaceae</taxon>
        <taxon>Sphaerochaeta</taxon>
    </lineage>
</organism>
<sequence>MDWLLILKVLGPVVVAIAIFMETYKKKIKKDKFDPIKVWKIAAVLSFLFSTVGYFSFDLPGHHIAIVYYSIVVYALQFVVDMKLIKFLTRAYAKSKGIVLEGFEWNE</sequence>
<protein>
    <submittedName>
        <fullName evidence="2">Uncharacterized protein</fullName>
    </submittedName>
</protein>
<evidence type="ECO:0000313" key="2">
    <source>
        <dbReference type="EMBL" id="ADY13696.1"/>
    </source>
</evidence>
<gene>
    <name evidence="2" type="ordered locus">SpiBuddy_1872</name>
</gene>